<dbReference type="AlphaFoldDB" id="A0A8I1MV04"/>
<evidence type="ECO:0000256" key="5">
    <source>
        <dbReference type="ARBA" id="ARBA00022989"/>
    </source>
</evidence>
<protein>
    <submittedName>
        <fullName evidence="9">TIGR03013 family PEP-CTERM/XrtA system glycosyltransferase</fullName>
    </submittedName>
</protein>
<dbReference type="Pfam" id="PF13727">
    <property type="entry name" value="CoA_binding_3"/>
    <property type="match status" value="1"/>
</dbReference>
<dbReference type="NCBIfam" id="TIGR03013">
    <property type="entry name" value="EpsB_2"/>
    <property type="match status" value="1"/>
</dbReference>
<dbReference type="InterPro" id="IPR017475">
    <property type="entry name" value="EPS_sugar_tfrase"/>
</dbReference>
<name>A0A8I1MV04_THIA3</name>
<feature type="transmembrane region" description="Helical" evidence="7">
    <location>
        <begin position="115"/>
        <end position="135"/>
    </location>
</feature>
<keyword evidence="3 9" id="KW-0808">Transferase</keyword>
<dbReference type="RefSeq" id="WP_276706939.1">
    <property type="nucleotide sequence ID" value="NZ_JAFKMQ010000016.1"/>
</dbReference>
<evidence type="ECO:0000256" key="3">
    <source>
        <dbReference type="ARBA" id="ARBA00022679"/>
    </source>
</evidence>
<dbReference type="InterPro" id="IPR017464">
    <property type="entry name" value="Sugar_tfrase_EpsB_2"/>
</dbReference>
<dbReference type="GO" id="GO:0016020">
    <property type="term" value="C:membrane"/>
    <property type="evidence" value="ECO:0007669"/>
    <property type="project" value="UniProtKB-SubCell"/>
</dbReference>
<dbReference type="InterPro" id="IPR003362">
    <property type="entry name" value="Bact_transf"/>
</dbReference>
<dbReference type="Gene3D" id="3.40.50.720">
    <property type="entry name" value="NAD(P)-binding Rossmann-like Domain"/>
    <property type="match status" value="1"/>
</dbReference>
<feature type="domain" description="Bacterial sugar transferase" evidence="8">
    <location>
        <begin position="279"/>
        <end position="462"/>
    </location>
</feature>
<feature type="transmembrane region" description="Helical" evidence="7">
    <location>
        <begin position="84"/>
        <end position="103"/>
    </location>
</feature>
<organism evidence="9 10">
    <name type="scientific">Thiomonas arsenitoxydans (strain DSM 22701 / CIP 110005 / 3As)</name>
    <dbReference type="NCBI Taxonomy" id="426114"/>
    <lineage>
        <taxon>Bacteria</taxon>
        <taxon>Pseudomonadati</taxon>
        <taxon>Pseudomonadota</taxon>
        <taxon>Betaproteobacteria</taxon>
        <taxon>Burkholderiales</taxon>
        <taxon>Thiomonas</taxon>
    </lineage>
</organism>
<comment type="subcellular location">
    <subcellularLocation>
        <location evidence="1">Membrane</location>
        <topology evidence="1">Multi-pass membrane protein</topology>
    </subcellularLocation>
</comment>
<dbReference type="GO" id="GO:0016780">
    <property type="term" value="F:phosphotransferase activity, for other substituted phosphate groups"/>
    <property type="evidence" value="ECO:0007669"/>
    <property type="project" value="TreeGrafter"/>
</dbReference>
<evidence type="ECO:0000256" key="7">
    <source>
        <dbReference type="SAM" id="Phobius"/>
    </source>
</evidence>
<keyword evidence="6 7" id="KW-0472">Membrane</keyword>
<feature type="transmembrane region" description="Helical" evidence="7">
    <location>
        <begin position="21"/>
        <end position="41"/>
    </location>
</feature>
<gene>
    <name evidence="9" type="ORF">J0I24_08120</name>
</gene>
<evidence type="ECO:0000313" key="10">
    <source>
        <dbReference type="Proteomes" id="UP000664800"/>
    </source>
</evidence>
<dbReference type="NCBIfam" id="TIGR03025">
    <property type="entry name" value="EPS_sugtrans"/>
    <property type="match status" value="1"/>
</dbReference>
<accession>A0A8I1MV04</accession>
<evidence type="ECO:0000256" key="4">
    <source>
        <dbReference type="ARBA" id="ARBA00022692"/>
    </source>
</evidence>
<dbReference type="Proteomes" id="UP000664800">
    <property type="component" value="Unassembled WGS sequence"/>
</dbReference>
<comment type="similarity">
    <text evidence="2">Belongs to the bacterial sugar transferase family.</text>
</comment>
<evidence type="ECO:0000256" key="1">
    <source>
        <dbReference type="ARBA" id="ARBA00004141"/>
    </source>
</evidence>
<evidence type="ECO:0000256" key="2">
    <source>
        <dbReference type="ARBA" id="ARBA00006464"/>
    </source>
</evidence>
<feature type="transmembrane region" description="Helical" evidence="7">
    <location>
        <begin position="281"/>
        <end position="305"/>
    </location>
</feature>
<feature type="transmembrane region" description="Helical" evidence="7">
    <location>
        <begin position="53"/>
        <end position="72"/>
    </location>
</feature>
<proteinExistence type="inferred from homology"/>
<reference evidence="9" key="1">
    <citation type="submission" date="2021-02" db="EMBL/GenBank/DDBJ databases">
        <title>Thiocyanate and organic carbon inputs drive convergent selection for specific autotrophic Afipia and Thiobacillus strains within complex microbiomes.</title>
        <authorList>
            <person name="Huddy R.J."/>
            <person name="Sachdeva R."/>
            <person name="Kadzinga F."/>
            <person name="Kantor R.S."/>
            <person name="Harrison S.T.L."/>
            <person name="Banfield J.F."/>
        </authorList>
    </citation>
    <scope>NUCLEOTIDE SEQUENCE</scope>
    <source>
        <strain evidence="9">SCN18_13_7_16_R3_B_64_19</strain>
    </source>
</reference>
<evidence type="ECO:0000259" key="8">
    <source>
        <dbReference type="Pfam" id="PF02397"/>
    </source>
</evidence>
<evidence type="ECO:0000256" key="6">
    <source>
        <dbReference type="ARBA" id="ARBA00023136"/>
    </source>
</evidence>
<dbReference type="PANTHER" id="PTHR30576">
    <property type="entry name" value="COLANIC BIOSYNTHESIS UDP-GLUCOSE LIPID CARRIER TRANSFERASE"/>
    <property type="match status" value="1"/>
</dbReference>
<sequence length="468" mass="53558">MFKIFNLYIPAKMTLELLVDLAISILSFALATWSVYVMTAGKQDFSYWIQQGFYPLILYTALTILLYTALGVYRIDAENSLRSFLGRTSVAFAFVFFPVYWFTLMFTEAGSSFRVLAFAYLFQMALLVLIRYIFLRQTALSGMTRRILIVGNGREAQALSRQIMENHGTSYSIVGFYPTQQNDQPPVQLAGKVFDENTPLEQVVLDMRVDEIIVAVREHRGGVLPIRQLLEARILGTPVHNLPTFYERLKGEVPLESMKASWLIYGGGFTQGHIRAWAKRLFDIISASVLLLALWPIMLLAALFIKLEDRGPVFFQQERVGLFGKSFYCLKFRSMRTDAEKDGVARWASTNDNRITRVGAFIRKTRIDELPQLINVLRGEMSMVGPRPERPTFVDMLEKDIPFYAIRHSVKPGVTGWAQVRYAYGASVEDAKRKLQFDLYYVKNNSVFLDFFILFETVRVVIFGEGAR</sequence>
<dbReference type="Pfam" id="PF02397">
    <property type="entry name" value="Bac_transf"/>
    <property type="match status" value="1"/>
</dbReference>
<evidence type="ECO:0000313" key="9">
    <source>
        <dbReference type="EMBL" id="MBN8744266.1"/>
    </source>
</evidence>
<keyword evidence="4 7" id="KW-0812">Transmembrane</keyword>
<comment type="caution">
    <text evidence="9">The sequence shown here is derived from an EMBL/GenBank/DDBJ whole genome shotgun (WGS) entry which is preliminary data.</text>
</comment>
<dbReference type="EMBL" id="JAFKMR010000016">
    <property type="protein sequence ID" value="MBN8744266.1"/>
    <property type="molecule type" value="Genomic_DNA"/>
</dbReference>
<dbReference type="PANTHER" id="PTHR30576:SF0">
    <property type="entry name" value="UNDECAPRENYL-PHOSPHATE N-ACETYLGALACTOSAMINYL 1-PHOSPHATE TRANSFERASE-RELATED"/>
    <property type="match status" value="1"/>
</dbReference>
<keyword evidence="5 7" id="KW-1133">Transmembrane helix</keyword>